<protein>
    <recommendedName>
        <fullName evidence="5">4-hydroxy-3-methylbut-2-enyl diphosphate reductase</fullName>
        <shortName evidence="5">HMBPP reductase</shortName>
        <ecNumber evidence="5">1.17.7.4</ecNumber>
    </recommendedName>
</protein>
<feature type="binding site" evidence="5">
    <location>
        <position position="411"/>
    </location>
    <ligand>
        <name>isopentenyl diphosphate</name>
        <dbReference type="ChEBI" id="CHEBI:128769"/>
    </ligand>
</feature>
<feature type="binding site" evidence="5">
    <location>
        <position position="410"/>
    </location>
    <ligand>
        <name>(2E)-4-hydroxy-3-methylbut-2-enyl diphosphate</name>
        <dbReference type="ChEBI" id="CHEBI:128753"/>
    </ligand>
</feature>
<feature type="binding site" evidence="5">
    <location>
        <position position="311"/>
    </location>
    <ligand>
        <name>(2E)-4-hydroxy-3-methylbut-2-enyl diphosphate</name>
        <dbReference type="ChEBI" id="CHEBI:128753"/>
    </ligand>
</feature>
<dbReference type="GO" id="GO:0050992">
    <property type="term" value="P:dimethylallyl diphosphate biosynthetic process"/>
    <property type="evidence" value="ECO:0007669"/>
    <property type="project" value="UniProtKB-UniRule"/>
</dbReference>
<dbReference type="AlphaFoldDB" id="A0A2U1F8X4"/>
<feature type="binding site" evidence="5">
    <location>
        <position position="410"/>
    </location>
    <ligand>
        <name>dimethylallyl diphosphate</name>
        <dbReference type="ChEBI" id="CHEBI:57623"/>
    </ligand>
</feature>
<dbReference type="EMBL" id="QEKW01000008">
    <property type="protein sequence ID" value="PVZ08589.1"/>
    <property type="molecule type" value="Genomic_DNA"/>
</dbReference>
<comment type="catalytic activity">
    <reaction evidence="5">
        <text>isopentenyl diphosphate + 2 oxidized [2Fe-2S]-[ferredoxin] + H2O = (2E)-4-hydroxy-3-methylbut-2-enyl diphosphate + 2 reduced [2Fe-2S]-[ferredoxin] + 2 H(+)</text>
        <dbReference type="Rhea" id="RHEA:24488"/>
        <dbReference type="Rhea" id="RHEA-COMP:10000"/>
        <dbReference type="Rhea" id="RHEA-COMP:10001"/>
        <dbReference type="ChEBI" id="CHEBI:15377"/>
        <dbReference type="ChEBI" id="CHEBI:15378"/>
        <dbReference type="ChEBI" id="CHEBI:33737"/>
        <dbReference type="ChEBI" id="CHEBI:33738"/>
        <dbReference type="ChEBI" id="CHEBI:128753"/>
        <dbReference type="ChEBI" id="CHEBI:128769"/>
        <dbReference type="EC" id="1.17.7.4"/>
    </reaction>
</comment>
<feature type="binding site" evidence="5">
    <location>
        <position position="453"/>
    </location>
    <ligand>
        <name>isopentenyl diphosphate</name>
        <dbReference type="ChEBI" id="CHEBI:128769"/>
    </ligand>
</feature>
<feature type="binding site" evidence="5">
    <location>
        <position position="411"/>
    </location>
    <ligand>
        <name>dimethylallyl diphosphate</name>
        <dbReference type="ChEBI" id="CHEBI:57623"/>
    </ligand>
</feature>
<dbReference type="EC" id="1.17.7.4" evidence="5"/>
<feature type="binding site" evidence="5">
    <location>
        <position position="228"/>
    </location>
    <ligand>
        <name>(2E)-4-hydroxy-3-methylbut-2-enyl diphosphate</name>
        <dbReference type="ChEBI" id="CHEBI:128753"/>
    </ligand>
</feature>
<dbReference type="InterPro" id="IPR000845">
    <property type="entry name" value="Nucleoside_phosphorylase_d"/>
</dbReference>
<dbReference type="Pfam" id="PF01048">
    <property type="entry name" value="PNP_UDP_1"/>
    <property type="match status" value="1"/>
</dbReference>
<comment type="cofactor">
    <cofactor evidence="5">
        <name>[4Fe-4S] cluster</name>
        <dbReference type="ChEBI" id="CHEBI:49883"/>
    </cofactor>
    <text evidence="5">Binds 1 [4Fe-4S] cluster per subunit.</text>
</comment>
<dbReference type="Pfam" id="PF02401">
    <property type="entry name" value="LYTB"/>
    <property type="match status" value="1"/>
</dbReference>
<comment type="catalytic activity">
    <reaction evidence="5">
        <text>dimethylallyl diphosphate + 2 oxidized [2Fe-2S]-[ferredoxin] + H2O = (2E)-4-hydroxy-3-methylbut-2-enyl diphosphate + 2 reduced [2Fe-2S]-[ferredoxin] + 2 H(+)</text>
        <dbReference type="Rhea" id="RHEA:24825"/>
        <dbReference type="Rhea" id="RHEA-COMP:10000"/>
        <dbReference type="Rhea" id="RHEA-COMP:10001"/>
        <dbReference type="ChEBI" id="CHEBI:15377"/>
        <dbReference type="ChEBI" id="CHEBI:15378"/>
        <dbReference type="ChEBI" id="CHEBI:33737"/>
        <dbReference type="ChEBI" id="CHEBI:33738"/>
        <dbReference type="ChEBI" id="CHEBI:57623"/>
        <dbReference type="ChEBI" id="CHEBI:128753"/>
        <dbReference type="EC" id="1.17.7.4"/>
    </reaction>
</comment>
<keyword evidence="5" id="KW-0560">Oxidoreductase</keyword>
<evidence type="ECO:0000256" key="1">
    <source>
        <dbReference type="ARBA" id="ARBA00022485"/>
    </source>
</evidence>
<dbReference type="PANTHER" id="PTHR30426:SF0">
    <property type="entry name" value="4-HYDROXY-3-METHYLBUT-2-ENYL DIPHOSPHATE REDUCTASE"/>
    <property type="match status" value="1"/>
</dbReference>
<dbReference type="GO" id="GO:0046872">
    <property type="term" value="F:metal ion binding"/>
    <property type="evidence" value="ECO:0007669"/>
    <property type="project" value="UniProtKB-KW"/>
</dbReference>
<keyword evidence="2 5" id="KW-0479">Metal-binding</keyword>
<name>A0A2U1F8X4_9PSEU</name>
<dbReference type="CDD" id="cd13944">
    <property type="entry name" value="lytB_ispH"/>
    <property type="match status" value="1"/>
</dbReference>
<dbReference type="Proteomes" id="UP000245639">
    <property type="component" value="Unassembled WGS sequence"/>
</dbReference>
<evidence type="ECO:0000256" key="2">
    <source>
        <dbReference type="ARBA" id="ARBA00022723"/>
    </source>
</evidence>
<feature type="binding site" evidence="5">
    <location>
        <position position="311"/>
    </location>
    <ligand>
        <name>isopentenyl diphosphate</name>
        <dbReference type="ChEBI" id="CHEBI:128769"/>
    </ligand>
</feature>
<feature type="binding site" evidence="5">
    <location>
        <position position="409"/>
    </location>
    <ligand>
        <name>isopentenyl diphosphate</name>
        <dbReference type="ChEBI" id="CHEBI:128769"/>
    </ligand>
</feature>
<feature type="domain" description="Nucleoside phosphorylase" evidence="6">
    <location>
        <begin position="13"/>
        <end position="153"/>
    </location>
</feature>
<feature type="binding site" evidence="5">
    <location>
        <position position="311"/>
    </location>
    <ligand>
        <name>dimethylallyl diphosphate</name>
        <dbReference type="ChEBI" id="CHEBI:57623"/>
    </ligand>
</feature>
<dbReference type="GO" id="GO:0051539">
    <property type="term" value="F:4 iron, 4 sulfur cluster binding"/>
    <property type="evidence" value="ECO:0007669"/>
    <property type="project" value="UniProtKB-UniRule"/>
</dbReference>
<dbReference type="HAMAP" id="MF_00191">
    <property type="entry name" value="IspH"/>
    <property type="match status" value="1"/>
</dbReference>
<reference evidence="7 8" key="1">
    <citation type="submission" date="2018-04" db="EMBL/GenBank/DDBJ databases">
        <title>Genomic Encyclopedia of Type Strains, Phase IV (KMG-IV): sequencing the most valuable type-strain genomes for metagenomic binning, comparative biology and taxonomic classification.</title>
        <authorList>
            <person name="Goeker M."/>
        </authorList>
    </citation>
    <scope>NUCLEOTIDE SEQUENCE [LARGE SCALE GENOMIC DNA]</scope>
    <source>
        <strain evidence="7 8">DSM 45771</strain>
    </source>
</reference>
<feature type="binding site" evidence="5">
    <location>
        <position position="453"/>
    </location>
    <ligand>
        <name>(2E)-4-hydroxy-3-methylbut-2-enyl diphosphate</name>
        <dbReference type="ChEBI" id="CHEBI:128753"/>
    </ligand>
</feature>
<comment type="pathway">
    <text evidence="5">Isoprenoid biosynthesis; dimethylallyl diphosphate biosynthesis; dimethylallyl diphosphate from (2E)-4-hydroxy-3-methylbutenyl diphosphate: step 1/1.</text>
</comment>
<feature type="binding site" evidence="5">
    <location>
        <position position="351"/>
    </location>
    <ligand>
        <name>(2E)-4-hydroxy-3-methylbut-2-enyl diphosphate</name>
        <dbReference type="ChEBI" id="CHEBI:128753"/>
    </ligand>
</feature>
<dbReference type="InterPro" id="IPR003451">
    <property type="entry name" value="LytB/IspH"/>
</dbReference>
<dbReference type="InterPro" id="IPR035994">
    <property type="entry name" value="Nucleoside_phosphorylase_sf"/>
</dbReference>
<keyword evidence="3 5" id="KW-0408">Iron</keyword>
<dbReference type="Gene3D" id="3.40.1010.20">
    <property type="entry name" value="4-hydroxy-3-methylbut-2-enyl diphosphate reductase, catalytic domain"/>
    <property type="match status" value="2"/>
</dbReference>
<dbReference type="GO" id="GO:0016114">
    <property type="term" value="P:terpenoid biosynthetic process"/>
    <property type="evidence" value="ECO:0007669"/>
    <property type="project" value="UniProtKB-UniRule"/>
</dbReference>
<feature type="binding site" evidence="5">
    <location>
        <position position="228"/>
    </location>
    <ligand>
        <name>dimethylallyl diphosphate</name>
        <dbReference type="ChEBI" id="CHEBI:57623"/>
    </ligand>
</feature>
<comment type="caution">
    <text evidence="7">The sequence shown here is derived from an EMBL/GenBank/DDBJ whole genome shotgun (WGS) entry which is preliminary data.</text>
</comment>
<feature type="binding site" evidence="5">
    <location>
        <position position="261"/>
    </location>
    <ligand>
        <name>dimethylallyl diphosphate</name>
        <dbReference type="ChEBI" id="CHEBI:57623"/>
    </ligand>
</feature>
<gene>
    <name evidence="5" type="primary">ispH</name>
    <name evidence="7" type="ORF">C8D89_108186</name>
</gene>
<feature type="binding site" evidence="5">
    <location>
        <position position="410"/>
    </location>
    <ligand>
        <name>isopentenyl diphosphate</name>
        <dbReference type="ChEBI" id="CHEBI:128769"/>
    </ligand>
</feature>
<organism evidence="7 8">
    <name type="scientific">Actinomycetospora cinnamomea</name>
    <dbReference type="NCBI Taxonomy" id="663609"/>
    <lineage>
        <taxon>Bacteria</taxon>
        <taxon>Bacillati</taxon>
        <taxon>Actinomycetota</taxon>
        <taxon>Actinomycetes</taxon>
        <taxon>Pseudonocardiales</taxon>
        <taxon>Pseudonocardiaceae</taxon>
        <taxon>Actinomycetospora</taxon>
    </lineage>
</organism>
<feature type="binding site" evidence="5">
    <location>
        <position position="283"/>
    </location>
    <ligand>
        <name>[4Fe-4S] cluster</name>
        <dbReference type="ChEBI" id="CHEBI:49883"/>
    </ligand>
</feature>
<dbReference type="NCBIfam" id="TIGR00216">
    <property type="entry name" value="ispH_lytB"/>
    <property type="match status" value="1"/>
</dbReference>
<dbReference type="Gene3D" id="3.40.50.11270">
    <property type="match status" value="1"/>
</dbReference>
<feature type="binding site" evidence="5">
    <location>
        <position position="409"/>
    </location>
    <ligand>
        <name>(2E)-4-hydroxy-3-methylbut-2-enyl diphosphate</name>
        <dbReference type="ChEBI" id="CHEBI:128753"/>
    </ligand>
</feature>
<evidence type="ECO:0000313" key="8">
    <source>
        <dbReference type="Proteomes" id="UP000245639"/>
    </source>
</evidence>
<dbReference type="SUPFAM" id="SSF53167">
    <property type="entry name" value="Purine and uridine phosphorylases"/>
    <property type="match status" value="1"/>
</dbReference>
<keyword evidence="8" id="KW-1185">Reference proteome</keyword>
<dbReference type="GO" id="GO:0009116">
    <property type="term" value="P:nucleoside metabolic process"/>
    <property type="evidence" value="ECO:0007669"/>
    <property type="project" value="InterPro"/>
</dbReference>
<comment type="function">
    <text evidence="5">Catalyzes the conversion of 1-hydroxy-2-methyl-2-(E)-butenyl 4-diphosphate (HMBPP) into a mixture of isopentenyl diphosphate (IPP) and dimethylallyl diphosphate (DMAPP). Acts in the terminal step of the DOXP/MEP pathway for isoprenoid precursor biosynthesis.</text>
</comment>
<evidence type="ECO:0000256" key="5">
    <source>
        <dbReference type="HAMAP-Rule" id="MF_00191"/>
    </source>
</evidence>
<dbReference type="Gene3D" id="3.40.50.1580">
    <property type="entry name" value="Nucleoside phosphorylase domain"/>
    <property type="match status" value="1"/>
</dbReference>
<evidence type="ECO:0000313" key="7">
    <source>
        <dbReference type="EMBL" id="PVZ08589.1"/>
    </source>
</evidence>
<evidence type="ECO:0000259" key="6">
    <source>
        <dbReference type="Pfam" id="PF01048"/>
    </source>
</evidence>
<accession>A0A2U1F8X4</accession>
<comment type="pathway">
    <text evidence="5">Isoprenoid biosynthesis; isopentenyl diphosphate biosynthesis via DXP pathway; isopentenyl diphosphate from 1-deoxy-D-xylulose 5-phosphate: step 6/6.</text>
</comment>
<feature type="binding site" evidence="5">
    <location>
        <position position="199"/>
    </location>
    <ligand>
        <name>[4Fe-4S] cluster</name>
        <dbReference type="ChEBI" id="CHEBI:49883"/>
    </ligand>
</feature>
<feature type="active site" description="Proton donor" evidence="5">
    <location>
        <position position="313"/>
    </location>
</feature>
<keyword evidence="1 5" id="KW-0004">4Fe-4S</keyword>
<evidence type="ECO:0000256" key="4">
    <source>
        <dbReference type="ARBA" id="ARBA00023014"/>
    </source>
</evidence>
<feature type="binding site" evidence="5">
    <location>
        <position position="409"/>
    </location>
    <ligand>
        <name>dimethylallyl diphosphate</name>
        <dbReference type="ChEBI" id="CHEBI:57623"/>
    </ligand>
</feature>
<feature type="binding site" evidence="5">
    <location>
        <position position="453"/>
    </location>
    <ligand>
        <name>dimethylallyl diphosphate</name>
        <dbReference type="ChEBI" id="CHEBI:57623"/>
    </ligand>
</feature>
<dbReference type="GO" id="GO:0019288">
    <property type="term" value="P:isopentenyl diphosphate biosynthetic process, methylerythritol 4-phosphate pathway"/>
    <property type="evidence" value="ECO:0007669"/>
    <property type="project" value="UniProtKB-UniRule"/>
</dbReference>
<feature type="binding site" evidence="5">
    <location>
        <position position="261"/>
    </location>
    <ligand>
        <name>(2E)-4-hydroxy-3-methylbut-2-enyl diphosphate</name>
        <dbReference type="ChEBI" id="CHEBI:128753"/>
    </ligand>
</feature>
<sequence>MCAPLRVERRALGRHVGRAAVARSGPGPARSGATARRLAAAGPRPVLVAGVAGGLDAALAPGDLVVADEVRAEGRAPVPVPSATALAAALRALGLTVHVGPVHSARRPVVGARRRALAAQGALAVDTESAWLAAGAAGGPFAVVRAVVDTPAAPLVHPGTVRRGVAALRVLRRSVPALATWVAACGAREVLLAEPRSFCAGVDRAIATVERALERHGPPVYVRRQIVHNGHVVADLERRGAVFVREVDEVPPGSVVVLAAHGVAPAVRAAASARRLAVVDATCPLVAKVHAGVRRQAERDATVFLIGHADHEEVEGTLGEAPERVVVVGSVAEAEAVSAPDPHRVASAVQTTLALDEAESIAAVLRRRFPALVEPRSADICYATTNRQAAVRAVAAEADRLVVVGSPNSSNSVRLVEVAARAGADARRVDHADELDLAWLAGAPRVAVTAGASAPDRLVDGVVDLLRGLGPVTVTPRSATTEDVRFTLPKEVS</sequence>
<feature type="binding site" evidence="5">
    <location>
        <position position="381"/>
    </location>
    <ligand>
        <name>[4Fe-4S] cluster</name>
        <dbReference type="ChEBI" id="CHEBI:49883"/>
    </ligand>
</feature>
<proteinExistence type="inferred from homology"/>
<feature type="binding site" evidence="5">
    <location>
        <position position="261"/>
    </location>
    <ligand>
        <name>isopentenyl diphosphate</name>
        <dbReference type="ChEBI" id="CHEBI:128769"/>
    </ligand>
</feature>
<dbReference type="GO" id="GO:0051745">
    <property type="term" value="F:4-hydroxy-3-methylbut-2-enyl diphosphate reductase activity"/>
    <property type="evidence" value="ECO:0007669"/>
    <property type="project" value="UniProtKB-UniRule"/>
</dbReference>
<feature type="binding site" evidence="5">
    <location>
        <position position="228"/>
    </location>
    <ligand>
        <name>isopentenyl diphosphate</name>
        <dbReference type="ChEBI" id="CHEBI:128769"/>
    </ligand>
</feature>
<keyword evidence="4 5" id="KW-0411">Iron-sulfur</keyword>
<dbReference type="UniPathway" id="UPA00059">
    <property type="reaction ID" value="UER00105"/>
</dbReference>
<comment type="similarity">
    <text evidence="5">Belongs to the IspH family.</text>
</comment>
<dbReference type="UniPathway" id="UPA00056">
    <property type="reaction ID" value="UER00097"/>
</dbReference>
<keyword evidence="5" id="KW-0414">Isoprene biosynthesis</keyword>
<dbReference type="PANTHER" id="PTHR30426">
    <property type="entry name" value="4-HYDROXY-3-METHYLBUT-2-ENYL DIPHOSPHATE REDUCTASE"/>
    <property type="match status" value="1"/>
</dbReference>
<evidence type="ECO:0000256" key="3">
    <source>
        <dbReference type="ARBA" id="ARBA00023004"/>
    </source>
</evidence>
<feature type="binding site" evidence="5">
    <location>
        <position position="411"/>
    </location>
    <ligand>
        <name>(2E)-4-hydroxy-3-methylbut-2-enyl diphosphate</name>
        <dbReference type="ChEBI" id="CHEBI:128753"/>
    </ligand>
</feature>